<protein>
    <submittedName>
        <fullName evidence="7">30S ribosomal protein S20</fullName>
    </submittedName>
</protein>
<evidence type="ECO:0000256" key="4">
    <source>
        <dbReference type="ARBA" id="ARBA00022980"/>
    </source>
</evidence>
<evidence type="ECO:0000256" key="3">
    <source>
        <dbReference type="ARBA" id="ARBA00022884"/>
    </source>
</evidence>
<dbReference type="GeneID" id="19221601"/>
<dbReference type="SUPFAM" id="SSF46992">
    <property type="entry name" value="Ribosomal protein S20"/>
    <property type="match status" value="1"/>
</dbReference>
<keyword evidence="7" id="KW-0150">Chloroplast</keyword>
<dbReference type="NCBIfam" id="TIGR00029">
    <property type="entry name" value="S20"/>
    <property type="match status" value="1"/>
</dbReference>
<dbReference type="HAMAP" id="MF_00500">
    <property type="entry name" value="Ribosomal_bS20"/>
    <property type="match status" value="1"/>
</dbReference>
<accession>A0A023I7C4</accession>
<dbReference type="EMBL" id="KF515972">
    <property type="protein sequence ID" value="AHB35031.1"/>
    <property type="molecule type" value="Genomic_DNA"/>
</dbReference>
<dbReference type="GO" id="GO:0070181">
    <property type="term" value="F:small ribosomal subunit rRNA binding"/>
    <property type="evidence" value="ECO:0007669"/>
    <property type="project" value="TreeGrafter"/>
</dbReference>
<evidence type="ECO:0000256" key="1">
    <source>
        <dbReference type="ARBA" id="ARBA00007634"/>
    </source>
</evidence>
<gene>
    <name evidence="7" type="primary">rps20</name>
</gene>
<sequence>MAKNLSAIKRIKTSERNRLINRKYKSVVKTLTKRCLLNIDNLENSNLNEIQLSMSQVYSKIDKAVKKGAFHSNTGARKKARLARALSCAKKNRID</sequence>
<accession>A0A059SUM0</accession>
<evidence type="ECO:0000256" key="2">
    <source>
        <dbReference type="ARBA" id="ARBA00022730"/>
    </source>
</evidence>
<dbReference type="GO" id="GO:0005829">
    <property type="term" value="C:cytosol"/>
    <property type="evidence" value="ECO:0007669"/>
    <property type="project" value="TreeGrafter"/>
</dbReference>
<geneLocation type="plastid" evidence="7"/>
<evidence type="ECO:0000256" key="5">
    <source>
        <dbReference type="ARBA" id="ARBA00023274"/>
    </source>
</evidence>
<reference evidence="7" key="1">
    <citation type="journal article" date="2014" name="Sci. Rep.">
        <title>Minimally destructive sampling of type specimens of Pyropia (Bangiales, Rhodophyta) recovers complete plastid and mitochondrial genomes.</title>
        <authorList>
            <person name="Hughey J.R."/>
            <person name="Gabrielson P.W."/>
            <person name="Rohmer L."/>
            <person name="Tortolani J."/>
            <person name="Silva M."/>
            <person name="Miller K.A."/>
            <person name="Young J.D."/>
            <person name="Martell C."/>
            <person name="Ruediger E."/>
        </authorList>
    </citation>
    <scope>NUCLEOTIDE SEQUENCE</scope>
    <source>
        <strain evidence="6">LD 13037</strain>
    </source>
</reference>
<dbReference type="RefSeq" id="YP_009027537.1">
    <property type="nucleotide sequence ID" value="NC_024050.1"/>
</dbReference>
<evidence type="ECO:0000313" key="7">
    <source>
        <dbReference type="EMBL" id="AHB35031.1"/>
    </source>
</evidence>
<keyword evidence="2" id="KW-0699">rRNA-binding</keyword>
<dbReference type="GO" id="GO:0006412">
    <property type="term" value="P:translation"/>
    <property type="evidence" value="ECO:0007669"/>
    <property type="project" value="InterPro"/>
</dbReference>
<name>A0A059SUM0_PYRPE</name>
<keyword evidence="4 7" id="KW-0689">Ribosomal protein</keyword>
<keyword evidence="7" id="KW-0934">Plastid</keyword>
<dbReference type="EMBL" id="KF515973">
    <property type="protein sequence ID" value="AHB35240.1"/>
    <property type="molecule type" value="Genomic_DNA"/>
</dbReference>
<dbReference type="PANTHER" id="PTHR33398">
    <property type="entry name" value="30S RIBOSOMAL PROTEIN S20"/>
    <property type="match status" value="1"/>
</dbReference>
<keyword evidence="5" id="KW-0687">Ribonucleoprotein</keyword>
<dbReference type="Pfam" id="PF01649">
    <property type="entry name" value="Ribosomal_S20p"/>
    <property type="match status" value="1"/>
</dbReference>
<dbReference type="EMBL" id="KC904971">
    <property type="protein sequence ID" value="AGV01094.1"/>
    <property type="molecule type" value="Genomic_DNA"/>
</dbReference>
<proteinExistence type="inferred from homology"/>
<organism evidence="7">
    <name type="scientific">Pyropia perforata</name>
    <name type="common">Red alga</name>
    <name type="synonym">Porphyra perforata</name>
    <dbReference type="NCBI Taxonomy" id="182771"/>
    <lineage>
        <taxon>Eukaryota</taxon>
        <taxon>Rhodophyta</taxon>
        <taxon>Bangiophyceae</taxon>
        <taxon>Bangiales</taxon>
        <taxon>Bangiaceae</taxon>
        <taxon>Pyropia</taxon>
    </lineage>
</organism>
<keyword evidence="3" id="KW-0694">RNA-binding</keyword>
<comment type="similarity">
    <text evidence="1">Belongs to the bacterial ribosomal protein bS20 family.</text>
</comment>
<dbReference type="AlphaFoldDB" id="A0A059SUM0"/>
<dbReference type="GO" id="GO:0015935">
    <property type="term" value="C:small ribosomal subunit"/>
    <property type="evidence" value="ECO:0007669"/>
    <property type="project" value="TreeGrafter"/>
</dbReference>
<dbReference type="InterPro" id="IPR002583">
    <property type="entry name" value="Ribosomal_bS20"/>
</dbReference>
<dbReference type="PANTHER" id="PTHR33398:SF1">
    <property type="entry name" value="SMALL RIBOSOMAL SUBUNIT PROTEIN BS20C"/>
    <property type="match status" value="1"/>
</dbReference>
<dbReference type="InterPro" id="IPR036510">
    <property type="entry name" value="Ribosomal_bS20_sf"/>
</dbReference>
<evidence type="ECO:0000313" key="6">
    <source>
        <dbReference type="EMBL" id="AGV01094.1"/>
    </source>
</evidence>
<dbReference type="GO" id="GO:0003735">
    <property type="term" value="F:structural constituent of ribosome"/>
    <property type="evidence" value="ECO:0007669"/>
    <property type="project" value="InterPro"/>
</dbReference>
<dbReference type="Gene3D" id="1.20.58.110">
    <property type="entry name" value="Ribosomal protein S20"/>
    <property type="match status" value="1"/>
</dbReference>